<comment type="caution">
    <text evidence="1">Lacks conserved residue(s) required for the propagation of feature annotation.</text>
</comment>
<reference evidence="2 3" key="1">
    <citation type="submission" date="2022-11" db="EMBL/GenBank/DDBJ databases">
        <title>Spartinivicinus poritis sp. nov., isolated from scleractinian coral Porites lutea.</title>
        <authorList>
            <person name="Zhang G."/>
            <person name="Cai L."/>
            <person name="Wei Q."/>
        </authorList>
    </citation>
    <scope>NUCLEOTIDE SEQUENCE [LARGE SCALE GENOMIC DNA]</scope>
    <source>
        <strain evidence="2 3">A2-2</strain>
    </source>
</reference>
<dbReference type="InterPro" id="IPR007536">
    <property type="entry name" value="16SrRNA_methylTrfase_J"/>
</dbReference>
<feature type="binding site" evidence="1">
    <location>
        <begin position="128"/>
        <end position="129"/>
    </location>
    <ligand>
        <name>S-adenosyl-L-methionine</name>
        <dbReference type="ChEBI" id="CHEBI:59789"/>
    </ligand>
</feature>
<keyword evidence="1" id="KW-0963">Cytoplasm</keyword>
<dbReference type="Pfam" id="PF04445">
    <property type="entry name" value="SAM_MT"/>
    <property type="match status" value="1"/>
</dbReference>
<dbReference type="Proteomes" id="UP001528823">
    <property type="component" value="Unassembled WGS sequence"/>
</dbReference>
<evidence type="ECO:0000256" key="1">
    <source>
        <dbReference type="HAMAP-Rule" id="MF_01523"/>
    </source>
</evidence>
<organism evidence="2 3">
    <name type="scientific">Spartinivicinus poritis</name>
    <dbReference type="NCBI Taxonomy" id="2994640"/>
    <lineage>
        <taxon>Bacteria</taxon>
        <taxon>Pseudomonadati</taxon>
        <taxon>Pseudomonadota</taxon>
        <taxon>Gammaproteobacteria</taxon>
        <taxon>Oceanospirillales</taxon>
        <taxon>Zooshikellaceae</taxon>
        <taxon>Spartinivicinus</taxon>
    </lineage>
</organism>
<dbReference type="GO" id="GO:0032259">
    <property type="term" value="P:methylation"/>
    <property type="evidence" value="ECO:0007669"/>
    <property type="project" value="UniProtKB-KW"/>
</dbReference>
<evidence type="ECO:0000313" key="2">
    <source>
        <dbReference type="EMBL" id="MDE1460424.1"/>
    </source>
</evidence>
<feature type="binding site" evidence="1">
    <location>
        <begin position="112"/>
        <end position="113"/>
    </location>
    <ligand>
        <name>S-adenosyl-L-methionine</name>
        <dbReference type="ChEBI" id="CHEBI:59789"/>
    </ligand>
</feature>
<name>A0ABT5U5F5_9GAMM</name>
<keyword evidence="1" id="KW-0949">S-adenosyl-L-methionine</keyword>
<keyword evidence="1 2" id="KW-0489">Methyltransferase</keyword>
<feature type="binding site" evidence="1">
    <location>
        <position position="184"/>
    </location>
    <ligand>
        <name>S-adenosyl-L-methionine</name>
        <dbReference type="ChEBI" id="CHEBI:59789"/>
    </ligand>
</feature>
<evidence type="ECO:0000313" key="3">
    <source>
        <dbReference type="Proteomes" id="UP001528823"/>
    </source>
</evidence>
<keyword evidence="1" id="KW-0698">rRNA processing</keyword>
<protein>
    <recommendedName>
        <fullName evidence="1">Ribosomal RNA small subunit methyltransferase J</fullName>
        <ecNumber evidence="1">2.1.1.242</ecNumber>
    </recommendedName>
    <alternativeName>
        <fullName evidence="1">16S rRNA m2G1516 methyltransferase</fullName>
    </alternativeName>
    <alternativeName>
        <fullName evidence="1">rRNA (guanine-N(2)-)-methyltransferase</fullName>
    </alternativeName>
</protein>
<comment type="function">
    <text evidence="1">Specifically methylates the guanosine in position 1516 of 16S rRNA.</text>
</comment>
<dbReference type="EC" id="2.1.1.242" evidence="1"/>
<comment type="catalytic activity">
    <reaction evidence="1">
        <text>guanosine(1516) in 16S rRNA + S-adenosyl-L-methionine = N(2)-methylguanosine(1516) in 16S rRNA + S-adenosyl-L-homocysteine + H(+)</text>
        <dbReference type="Rhea" id="RHEA:43220"/>
        <dbReference type="Rhea" id="RHEA-COMP:10412"/>
        <dbReference type="Rhea" id="RHEA-COMP:10413"/>
        <dbReference type="ChEBI" id="CHEBI:15378"/>
        <dbReference type="ChEBI" id="CHEBI:57856"/>
        <dbReference type="ChEBI" id="CHEBI:59789"/>
        <dbReference type="ChEBI" id="CHEBI:74269"/>
        <dbReference type="ChEBI" id="CHEBI:74481"/>
        <dbReference type="EC" id="2.1.1.242"/>
    </reaction>
</comment>
<dbReference type="HAMAP" id="MF_01523">
    <property type="entry name" value="16SrRNA_methyltr_J"/>
    <property type="match status" value="1"/>
</dbReference>
<comment type="subcellular location">
    <subcellularLocation>
        <location evidence="1">Cytoplasm</location>
    </subcellularLocation>
</comment>
<dbReference type="CDD" id="cd02440">
    <property type="entry name" value="AdoMet_MTases"/>
    <property type="match status" value="1"/>
</dbReference>
<dbReference type="Gene3D" id="3.40.50.150">
    <property type="entry name" value="Vaccinia Virus protein VP39"/>
    <property type="match status" value="1"/>
</dbReference>
<comment type="caution">
    <text evidence="2">The sequence shown here is derived from an EMBL/GenBank/DDBJ whole genome shotgun (WGS) entry which is preliminary data.</text>
</comment>
<dbReference type="PANTHER" id="PTHR36112">
    <property type="entry name" value="RIBOSOMAL RNA SMALL SUBUNIT METHYLTRANSFERASE J"/>
    <property type="match status" value="1"/>
</dbReference>
<dbReference type="RefSeq" id="WP_274686797.1">
    <property type="nucleotide sequence ID" value="NZ_JAPMOU010000001.1"/>
</dbReference>
<accession>A0ABT5U5F5</accession>
<dbReference type="PANTHER" id="PTHR36112:SF1">
    <property type="entry name" value="RIBOSOMAL RNA SMALL SUBUNIT METHYLTRANSFERASE J"/>
    <property type="match status" value="1"/>
</dbReference>
<dbReference type="SUPFAM" id="SSF53335">
    <property type="entry name" value="S-adenosyl-L-methionine-dependent methyltransferases"/>
    <property type="match status" value="1"/>
</dbReference>
<comment type="similarity">
    <text evidence="1">Belongs to the methyltransferase superfamily. RsmJ family.</text>
</comment>
<dbReference type="InterPro" id="IPR029063">
    <property type="entry name" value="SAM-dependent_MTases_sf"/>
</dbReference>
<dbReference type="EMBL" id="JAPMOU010000001">
    <property type="protein sequence ID" value="MDE1460424.1"/>
    <property type="molecule type" value="Genomic_DNA"/>
</dbReference>
<dbReference type="GO" id="GO:0008168">
    <property type="term" value="F:methyltransferase activity"/>
    <property type="evidence" value="ECO:0007669"/>
    <property type="project" value="UniProtKB-KW"/>
</dbReference>
<proteinExistence type="inferred from homology"/>
<keyword evidence="1" id="KW-0808">Transferase</keyword>
<keyword evidence="3" id="KW-1185">Reference proteome</keyword>
<gene>
    <name evidence="1" type="primary">rsmJ</name>
    <name evidence="2" type="ORF">ORQ98_00455</name>
</gene>
<sequence length="265" mass="28790">MSDTEIAVICHEASLTHQAEQIANQLSCPYLGVITSTQLTIPNLVIEVTGDGVVLAETGKKSTNPVRVDFVTGALAHRRKYGGGKNQAIAKAVGLNKVKKLQVLDATAGLGRDAFVLASLGCQVTLLERSKVVHLLLADGLNRAAIDVDVASIVNQLQLLCIDAKDYLQELLGLADQFDVVYLDPMFPHREKSAKVKKEMRIFQQLLGQDLDADYLLDAAIAIAKYRVVVKRPKLAPYLADKAPTYQLTGKSGRFDVYVNKAFGS</sequence>